<keyword evidence="4 9" id="KW-0812">Transmembrane</keyword>
<proteinExistence type="predicted"/>
<dbReference type="PRINTS" id="PR00173">
    <property type="entry name" value="EDTRNSPORT"/>
</dbReference>
<evidence type="ECO:0000256" key="2">
    <source>
        <dbReference type="ARBA" id="ARBA00022448"/>
    </source>
</evidence>
<protein>
    <submittedName>
        <fullName evidence="10">Na+/H+-dicarboxylate symporter</fullName>
    </submittedName>
</protein>
<accession>A0AAE4BYI1</accession>
<feature type="transmembrane region" description="Helical" evidence="9">
    <location>
        <begin position="78"/>
        <end position="100"/>
    </location>
</feature>
<keyword evidence="7 9" id="KW-0472">Membrane</keyword>
<dbReference type="Gene3D" id="1.10.3860.10">
    <property type="entry name" value="Sodium:dicarboxylate symporter"/>
    <property type="match status" value="1"/>
</dbReference>
<name>A0AAE4BYI1_VARPD</name>
<feature type="transmembrane region" description="Helical" evidence="9">
    <location>
        <begin position="350"/>
        <end position="374"/>
    </location>
</feature>
<evidence type="ECO:0000313" key="10">
    <source>
        <dbReference type="EMBL" id="MDR6427923.1"/>
    </source>
</evidence>
<dbReference type="EMBL" id="JAVDQZ010000006">
    <property type="protein sequence ID" value="MDR6427923.1"/>
    <property type="molecule type" value="Genomic_DNA"/>
</dbReference>
<evidence type="ECO:0000256" key="4">
    <source>
        <dbReference type="ARBA" id="ARBA00022692"/>
    </source>
</evidence>
<comment type="subcellular location">
    <subcellularLocation>
        <location evidence="1">Cell membrane</location>
        <topology evidence="1">Multi-pass membrane protein</topology>
    </subcellularLocation>
</comment>
<evidence type="ECO:0000256" key="5">
    <source>
        <dbReference type="ARBA" id="ARBA00022847"/>
    </source>
</evidence>
<dbReference type="PROSITE" id="PS00714">
    <property type="entry name" value="NA_DICARBOXYL_SYMP_2"/>
    <property type="match status" value="1"/>
</dbReference>
<dbReference type="RefSeq" id="WP_309928701.1">
    <property type="nucleotide sequence ID" value="NZ_JAVDQZ010000006.1"/>
</dbReference>
<dbReference type="InterPro" id="IPR018107">
    <property type="entry name" value="Na-dicarboxylate_symporter_CS"/>
</dbReference>
<comment type="caution">
    <text evidence="10">The sequence shown here is derived from an EMBL/GenBank/DDBJ whole genome shotgun (WGS) entry which is preliminary data.</text>
</comment>
<dbReference type="GO" id="GO:0015138">
    <property type="term" value="F:fumarate transmembrane transporter activity"/>
    <property type="evidence" value="ECO:0007669"/>
    <property type="project" value="TreeGrafter"/>
</dbReference>
<dbReference type="Pfam" id="PF00375">
    <property type="entry name" value="SDF"/>
    <property type="match status" value="1"/>
</dbReference>
<gene>
    <name evidence="10" type="ORF">J2738_004078</name>
</gene>
<evidence type="ECO:0000256" key="6">
    <source>
        <dbReference type="ARBA" id="ARBA00022989"/>
    </source>
</evidence>
<dbReference type="GO" id="GO:0015366">
    <property type="term" value="F:malate:proton symporter activity"/>
    <property type="evidence" value="ECO:0007669"/>
    <property type="project" value="TreeGrafter"/>
</dbReference>
<keyword evidence="5" id="KW-0769">Symport</keyword>
<dbReference type="PANTHER" id="PTHR42865:SF1">
    <property type="entry name" value="AEROBIC C4-DICARBOXYLATE TRANSPORT PROTEIN"/>
    <property type="match status" value="1"/>
</dbReference>
<dbReference type="InterPro" id="IPR001991">
    <property type="entry name" value="Na-dicarboxylate_symporter"/>
</dbReference>
<dbReference type="GO" id="GO:0015141">
    <property type="term" value="F:succinate transmembrane transporter activity"/>
    <property type="evidence" value="ECO:0007669"/>
    <property type="project" value="TreeGrafter"/>
</dbReference>
<dbReference type="GO" id="GO:0070778">
    <property type="term" value="P:L-aspartate transmembrane transport"/>
    <property type="evidence" value="ECO:0007669"/>
    <property type="project" value="TreeGrafter"/>
</dbReference>
<keyword evidence="2" id="KW-0813">Transport</keyword>
<feature type="transmembrane region" description="Helical" evidence="9">
    <location>
        <begin position="220"/>
        <end position="245"/>
    </location>
</feature>
<dbReference type="GO" id="GO:0005886">
    <property type="term" value="C:plasma membrane"/>
    <property type="evidence" value="ECO:0007669"/>
    <property type="project" value="UniProtKB-SubCell"/>
</dbReference>
<feature type="transmembrane region" description="Helical" evidence="9">
    <location>
        <begin position="186"/>
        <end position="208"/>
    </location>
</feature>
<evidence type="ECO:0000256" key="1">
    <source>
        <dbReference type="ARBA" id="ARBA00004651"/>
    </source>
</evidence>
<feature type="transmembrane region" description="Helical" evidence="9">
    <location>
        <begin position="9"/>
        <end position="28"/>
    </location>
</feature>
<evidence type="ECO:0000256" key="8">
    <source>
        <dbReference type="ARBA" id="ARBA00053346"/>
    </source>
</evidence>
<dbReference type="FunFam" id="1.10.3860.10:FF:000001">
    <property type="entry name" value="C4-dicarboxylate transport protein"/>
    <property type="match status" value="1"/>
</dbReference>
<dbReference type="Proteomes" id="UP001184828">
    <property type="component" value="Unassembled WGS sequence"/>
</dbReference>
<dbReference type="AlphaFoldDB" id="A0AAE4BYI1"/>
<evidence type="ECO:0000256" key="7">
    <source>
        <dbReference type="ARBA" id="ARBA00023136"/>
    </source>
</evidence>
<comment type="function">
    <text evidence="8">Responsible for the transport of dicarboxylates such as succinate, fumarate, and malate from the periplasm across the membrane.</text>
</comment>
<sequence length="444" mass="47227">MNIRKLSKLLYVQVLVGLILGIAVGHYWPEFGAALKPLGDGFVKLVKMMIAPVVFCTIVSGITSLGDSKEIGKTLLKAMGLFYALTVLALLTGLVTVFLLEPGAGMHIDPRNLDASVATRFANQVHIHGFTDFVMHIIPNAFVGAFAEGEVLPVLLLAVLCGFGLTRIGSAAKPVLDGIDGFSHMLFAAFGIIMRLAPIGAFGAMAFTVGRYGIKSIGSLGLLIGTFYVACIFFVVVILGALARLHGFKLWQLLRYIREELLVVLGTSSSEPVLPRLLQKLERLGCKKGVVGLVLPTGYSFNLDGTAIYLTLASMFIAQACDIHLSWLQIGSMLGIMLLTSKGAAGVTGSGFVALVATLTVMPDLPVAGVALIVGIDRFMSEARALTSTISNAVACIVVSIWEKACDREVLQRELAANYARTEHELEEGPKDFAAPLGHAGPTP</sequence>
<feature type="transmembrane region" description="Helical" evidence="9">
    <location>
        <begin position="141"/>
        <end position="165"/>
    </location>
</feature>
<dbReference type="InterPro" id="IPR036458">
    <property type="entry name" value="Na:dicarbo_symporter_sf"/>
</dbReference>
<evidence type="ECO:0000313" key="11">
    <source>
        <dbReference type="Proteomes" id="UP001184828"/>
    </source>
</evidence>
<feature type="transmembrane region" description="Helical" evidence="9">
    <location>
        <begin position="48"/>
        <end position="66"/>
    </location>
</feature>
<organism evidence="10 11">
    <name type="scientific">Variovorax paradoxus</name>
    <dbReference type="NCBI Taxonomy" id="34073"/>
    <lineage>
        <taxon>Bacteria</taxon>
        <taxon>Pseudomonadati</taxon>
        <taxon>Pseudomonadota</taxon>
        <taxon>Betaproteobacteria</taxon>
        <taxon>Burkholderiales</taxon>
        <taxon>Comamonadaceae</taxon>
        <taxon>Variovorax</taxon>
    </lineage>
</organism>
<evidence type="ECO:0000256" key="9">
    <source>
        <dbReference type="SAM" id="Phobius"/>
    </source>
</evidence>
<dbReference type="NCBIfam" id="NF002461">
    <property type="entry name" value="PRK01663.1"/>
    <property type="match status" value="1"/>
</dbReference>
<keyword evidence="3" id="KW-1003">Cell membrane</keyword>
<dbReference type="PANTHER" id="PTHR42865">
    <property type="entry name" value="PROTON/GLUTAMATE-ASPARTATE SYMPORTER"/>
    <property type="match status" value="1"/>
</dbReference>
<keyword evidence="6 9" id="KW-1133">Transmembrane helix</keyword>
<dbReference type="PROSITE" id="PS00713">
    <property type="entry name" value="NA_DICARBOXYL_SYMP_1"/>
    <property type="match status" value="1"/>
</dbReference>
<evidence type="ECO:0000256" key="3">
    <source>
        <dbReference type="ARBA" id="ARBA00022475"/>
    </source>
</evidence>
<reference evidence="10" key="1">
    <citation type="submission" date="2023-07" db="EMBL/GenBank/DDBJ databases">
        <title>Sorghum-associated microbial communities from plants grown in Nebraska, USA.</title>
        <authorList>
            <person name="Schachtman D."/>
        </authorList>
    </citation>
    <scope>NUCLEOTIDE SEQUENCE</scope>
    <source>
        <strain evidence="10">DS2114</strain>
    </source>
</reference>
<dbReference type="SUPFAM" id="SSF118215">
    <property type="entry name" value="Proton glutamate symport protein"/>
    <property type="match status" value="1"/>
</dbReference>